<dbReference type="GO" id="GO:0004713">
    <property type="term" value="F:protein tyrosine kinase activity"/>
    <property type="evidence" value="ECO:0007669"/>
    <property type="project" value="UniProtKB-KW"/>
</dbReference>
<keyword evidence="7" id="KW-0547">Nucleotide-binding</keyword>
<dbReference type="PANTHER" id="PTHR32309">
    <property type="entry name" value="TYROSINE-PROTEIN KINASE"/>
    <property type="match status" value="1"/>
</dbReference>
<keyword evidence="11 14" id="KW-0472">Membrane</keyword>
<proteinExistence type="inferred from homology"/>
<feature type="domain" description="Tyrosine-protein kinase G-rich" evidence="17">
    <location>
        <begin position="394"/>
        <end position="472"/>
    </location>
</feature>
<evidence type="ECO:0000256" key="7">
    <source>
        <dbReference type="ARBA" id="ARBA00022741"/>
    </source>
</evidence>
<dbReference type="InterPro" id="IPR032807">
    <property type="entry name" value="GNVR"/>
</dbReference>
<evidence type="ECO:0000259" key="15">
    <source>
        <dbReference type="Pfam" id="PF02706"/>
    </source>
</evidence>
<evidence type="ECO:0000313" key="18">
    <source>
        <dbReference type="EMBL" id="SHK74451.1"/>
    </source>
</evidence>
<dbReference type="OrthoDB" id="9808257at2"/>
<keyword evidence="6 14" id="KW-0812">Transmembrane</keyword>
<evidence type="ECO:0000256" key="11">
    <source>
        <dbReference type="ARBA" id="ARBA00023136"/>
    </source>
</evidence>
<dbReference type="Gene3D" id="3.40.50.300">
    <property type="entry name" value="P-loop containing nucleotide triphosphate hydrolases"/>
    <property type="match status" value="1"/>
</dbReference>
<dbReference type="CDD" id="cd05387">
    <property type="entry name" value="BY-kinase"/>
    <property type="match status" value="1"/>
</dbReference>
<name>A0A1M6UZ89_9BURK</name>
<sequence length="750" mass="81540">MKEASTIEASVGRDERAGLASILDALIEYRVMIIVTTLVVMLLGASYAFLTPSIYEASVLIKVEDSTGMAPRHDGNELLNNISPGFDEKSSAESEMQVLGSRLIIARAVDALHLYVNAKPHYFPLIGEWLARRADGLSAPGFMGLGGYVWGAESIKVESFEVPQRDQGQGYTLKALQNGLYSLSGPGLPDEGATGTVGRVLRVDSAAGSITLLVKSLVGRPGAEFDLTRESRQLTVDRLQRTLKIKEQGAKSSVLKVSIESPDAARATETINQIGREYEQWNAARKAVIAKNSLDYLQSQLPSMARQVREAEDAYNNYRNGHSLLDMNEEARLLLSRSADATTKLIELQQRRATLLATFSASYPAVAALDKQIGSAQKYIDDLNSQIKGMPTEQQGAMRLMRDVRVNTDLYTTLRNNIEQLRVIQAGKAASAQLIDTADVPEKPVKPIKWLVMLVSTMFGLLSGIGLAIARDYVFRGVTDSREIEIGTGLSVFAAIPQSDKQQLVDRKAKARTGESLLLASLYPRDAAVEALRILRSALQFAQIGARNNVVMIAGPLPGIGKSFLSANLAALLASGGRRVLLIDGDLRKGHLHRLVGLQPGQGLADVLAGTCELDAAIARDVQPRLDVLQTGPYPTHPAELLMLPRYREMIESASARYDIVVIDGPPVLVASDTGIMAPVAGLLFLVARFADTRVRELEESVKRLGQTGARVNGVLLNGINMHTMDYALARRYGSRAYVAYDYHSDSTTR</sequence>
<evidence type="ECO:0000256" key="8">
    <source>
        <dbReference type="ARBA" id="ARBA00022777"/>
    </source>
</evidence>
<organism evidence="18 19">
    <name type="scientific">Paraburkholderia terricola</name>
    <dbReference type="NCBI Taxonomy" id="169427"/>
    <lineage>
        <taxon>Bacteria</taxon>
        <taxon>Pseudomonadati</taxon>
        <taxon>Pseudomonadota</taxon>
        <taxon>Betaproteobacteria</taxon>
        <taxon>Burkholderiales</taxon>
        <taxon>Burkholderiaceae</taxon>
        <taxon>Paraburkholderia</taxon>
    </lineage>
</organism>
<comment type="subcellular location">
    <subcellularLocation>
        <location evidence="1">Cell inner membrane</location>
        <topology evidence="1">Multi-pass membrane protein</topology>
    </subcellularLocation>
</comment>
<keyword evidence="9" id="KW-0067">ATP-binding</keyword>
<feature type="domain" description="AAA" evidence="16">
    <location>
        <begin position="558"/>
        <end position="670"/>
    </location>
</feature>
<keyword evidence="5" id="KW-0808">Transferase</keyword>
<dbReference type="STRING" id="169427.SAMN05192548_10366"/>
<dbReference type="RefSeq" id="WP_073431360.1">
    <property type="nucleotide sequence ID" value="NZ_CADFGY010000005.1"/>
</dbReference>
<dbReference type="InterPro" id="IPR050445">
    <property type="entry name" value="Bact_polysacc_biosynth/exp"/>
</dbReference>
<evidence type="ECO:0000259" key="17">
    <source>
        <dbReference type="Pfam" id="PF13807"/>
    </source>
</evidence>
<evidence type="ECO:0000256" key="4">
    <source>
        <dbReference type="ARBA" id="ARBA00022519"/>
    </source>
</evidence>
<dbReference type="AlphaFoldDB" id="A0A1M6UZ89"/>
<comment type="catalytic activity">
    <reaction evidence="13">
        <text>L-tyrosyl-[protein] + ATP = O-phospho-L-tyrosyl-[protein] + ADP + H(+)</text>
        <dbReference type="Rhea" id="RHEA:10596"/>
        <dbReference type="Rhea" id="RHEA-COMP:10136"/>
        <dbReference type="Rhea" id="RHEA-COMP:20101"/>
        <dbReference type="ChEBI" id="CHEBI:15378"/>
        <dbReference type="ChEBI" id="CHEBI:30616"/>
        <dbReference type="ChEBI" id="CHEBI:46858"/>
        <dbReference type="ChEBI" id="CHEBI:61978"/>
        <dbReference type="ChEBI" id="CHEBI:456216"/>
    </reaction>
</comment>
<evidence type="ECO:0000256" key="10">
    <source>
        <dbReference type="ARBA" id="ARBA00022989"/>
    </source>
</evidence>
<evidence type="ECO:0000313" key="19">
    <source>
        <dbReference type="Proteomes" id="UP000184395"/>
    </source>
</evidence>
<dbReference type="GO" id="GO:0005886">
    <property type="term" value="C:plasma membrane"/>
    <property type="evidence" value="ECO:0007669"/>
    <property type="project" value="UniProtKB-SubCell"/>
</dbReference>
<keyword evidence="12" id="KW-0829">Tyrosine-protein kinase</keyword>
<evidence type="ECO:0000256" key="12">
    <source>
        <dbReference type="ARBA" id="ARBA00023137"/>
    </source>
</evidence>
<evidence type="ECO:0000256" key="5">
    <source>
        <dbReference type="ARBA" id="ARBA00022679"/>
    </source>
</evidence>
<keyword evidence="10 14" id="KW-1133">Transmembrane helix</keyword>
<dbReference type="InterPro" id="IPR005702">
    <property type="entry name" value="Wzc-like_C"/>
</dbReference>
<evidence type="ECO:0000256" key="2">
    <source>
        <dbReference type="ARBA" id="ARBA00008883"/>
    </source>
</evidence>
<evidence type="ECO:0000259" key="16">
    <source>
        <dbReference type="Pfam" id="PF13614"/>
    </source>
</evidence>
<feature type="transmembrane region" description="Helical" evidence="14">
    <location>
        <begin position="31"/>
        <end position="50"/>
    </location>
</feature>
<dbReference type="InterPro" id="IPR027417">
    <property type="entry name" value="P-loop_NTPase"/>
</dbReference>
<evidence type="ECO:0000256" key="14">
    <source>
        <dbReference type="SAM" id="Phobius"/>
    </source>
</evidence>
<feature type="domain" description="Polysaccharide chain length determinant N-terminal" evidence="15">
    <location>
        <begin position="19"/>
        <end position="111"/>
    </location>
</feature>
<keyword evidence="4" id="KW-0997">Cell inner membrane</keyword>
<dbReference type="InterPro" id="IPR005700">
    <property type="entry name" value="EPS_ExoP-like"/>
</dbReference>
<reference evidence="18 19" key="1">
    <citation type="submission" date="2016-11" db="EMBL/GenBank/DDBJ databases">
        <authorList>
            <person name="Jaros S."/>
            <person name="Januszkiewicz K."/>
            <person name="Wedrychowicz H."/>
        </authorList>
    </citation>
    <scope>NUCLEOTIDE SEQUENCE [LARGE SCALE GENOMIC DNA]</scope>
    <source>
        <strain evidence="18 19">LMG 20594</strain>
    </source>
</reference>
<evidence type="ECO:0000256" key="9">
    <source>
        <dbReference type="ARBA" id="ARBA00022840"/>
    </source>
</evidence>
<dbReference type="NCBIfam" id="TIGR01005">
    <property type="entry name" value="eps_transp_fam"/>
    <property type="match status" value="1"/>
</dbReference>
<accession>A0A1M6UZ89</accession>
<dbReference type="Pfam" id="PF13614">
    <property type="entry name" value="AAA_31"/>
    <property type="match status" value="1"/>
</dbReference>
<keyword evidence="3" id="KW-1003">Cell membrane</keyword>
<dbReference type="EMBL" id="FRAB01000036">
    <property type="protein sequence ID" value="SHK74451.1"/>
    <property type="molecule type" value="Genomic_DNA"/>
</dbReference>
<dbReference type="NCBIfam" id="TIGR01007">
    <property type="entry name" value="eps_fam"/>
    <property type="match status" value="1"/>
</dbReference>
<evidence type="ECO:0000256" key="6">
    <source>
        <dbReference type="ARBA" id="ARBA00022692"/>
    </source>
</evidence>
<dbReference type="InterPro" id="IPR003856">
    <property type="entry name" value="LPS_length_determ_N"/>
</dbReference>
<dbReference type="Pfam" id="PF23607">
    <property type="entry name" value="WZC_N"/>
    <property type="match status" value="1"/>
</dbReference>
<dbReference type="InterPro" id="IPR025669">
    <property type="entry name" value="AAA_dom"/>
</dbReference>
<dbReference type="Pfam" id="PF13807">
    <property type="entry name" value="GNVR"/>
    <property type="match status" value="1"/>
</dbReference>
<evidence type="ECO:0000256" key="3">
    <source>
        <dbReference type="ARBA" id="ARBA00022475"/>
    </source>
</evidence>
<comment type="similarity">
    <text evidence="2">Belongs to the etk/wzc family.</text>
</comment>
<keyword evidence="8 18" id="KW-0418">Kinase</keyword>
<evidence type="ECO:0000256" key="1">
    <source>
        <dbReference type="ARBA" id="ARBA00004429"/>
    </source>
</evidence>
<dbReference type="PANTHER" id="PTHR32309:SF32">
    <property type="entry name" value="TYROSINE-PROTEIN KINASE ETK-RELATED"/>
    <property type="match status" value="1"/>
</dbReference>
<gene>
    <name evidence="18" type="ORF">SAMN05192548_10366</name>
</gene>
<evidence type="ECO:0000256" key="13">
    <source>
        <dbReference type="ARBA" id="ARBA00053015"/>
    </source>
</evidence>
<dbReference type="Pfam" id="PF02706">
    <property type="entry name" value="Wzz"/>
    <property type="match status" value="1"/>
</dbReference>
<protein>
    <submittedName>
        <fullName evidence="18">Tyrosine-protein kinase Etk/Wzc</fullName>
    </submittedName>
</protein>
<dbReference type="SUPFAM" id="SSF52540">
    <property type="entry name" value="P-loop containing nucleoside triphosphate hydrolases"/>
    <property type="match status" value="1"/>
</dbReference>
<dbReference type="GO" id="GO:0005524">
    <property type="term" value="F:ATP binding"/>
    <property type="evidence" value="ECO:0007669"/>
    <property type="project" value="UniProtKB-KW"/>
</dbReference>
<dbReference type="Proteomes" id="UP000184395">
    <property type="component" value="Unassembled WGS sequence"/>
</dbReference>